<evidence type="ECO:0000256" key="1">
    <source>
        <dbReference type="ARBA" id="ARBA00006352"/>
    </source>
</evidence>
<dbReference type="InterPro" id="IPR018488">
    <property type="entry name" value="cNMP-bd_CS"/>
</dbReference>
<dbReference type="InterPro" id="IPR000595">
    <property type="entry name" value="cNMP-bd_dom"/>
</dbReference>
<evidence type="ECO:0000313" key="18">
    <source>
        <dbReference type="EMBL" id="CAG9859808.1"/>
    </source>
</evidence>
<accession>A0A9N9TT07</accession>
<dbReference type="PROSITE" id="PS51285">
    <property type="entry name" value="AGC_KINASE_CTER"/>
    <property type="match status" value="1"/>
</dbReference>
<dbReference type="FunFam" id="2.60.120.10:FF:000064">
    <property type="entry name" value="cGMP-dependent protein kinase, isozyme"/>
    <property type="match status" value="1"/>
</dbReference>
<organism evidence="18 19">
    <name type="scientific">Phyllotreta striolata</name>
    <name type="common">Striped flea beetle</name>
    <name type="synonym">Crioceris striolata</name>
    <dbReference type="NCBI Taxonomy" id="444603"/>
    <lineage>
        <taxon>Eukaryota</taxon>
        <taxon>Metazoa</taxon>
        <taxon>Ecdysozoa</taxon>
        <taxon>Arthropoda</taxon>
        <taxon>Hexapoda</taxon>
        <taxon>Insecta</taxon>
        <taxon>Pterygota</taxon>
        <taxon>Neoptera</taxon>
        <taxon>Endopterygota</taxon>
        <taxon>Coleoptera</taxon>
        <taxon>Polyphaga</taxon>
        <taxon>Cucujiformia</taxon>
        <taxon>Chrysomeloidea</taxon>
        <taxon>Chrysomelidae</taxon>
        <taxon>Galerucinae</taxon>
        <taxon>Alticini</taxon>
        <taxon>Phyllotreta</taxon>
    </lineage>
</organism>
<reference evidence="18" key="1">
    <citation type="submission" date="2022-01" db="EMBL/GenBank/DDBJ databases">
        <authorList>
            <person name="King R."/>
        </authorList>
    </citation>
    <scope>NUCLEOTIDE SEQUENCE</scope>
</reference>
<evidence type="ECO:0000313" key="19">
    <source>
        <dbReference type="Proteomes" id="UP001153712"/>
    </source>
</evidence>
<dbReference type="PROSITE" id="PS50011">
    <property type="entry name" value="PROTEIN_KINASE_DOM"/>
    <property type="match status" value="1"/>
</dbReference>
<dbReference type="PRINTS" id="PR00104">
    <property type="entry name" value="CGMPKINASE"/>
</dbReference>
<dbReference type="Gene3D" id="3.30.200.20">
    <property type="entry name" value="Phosphorylase Kinase, domain 1"/>
    <property type="match status" value="1"/>
</dbReference>
<comment type="catalytic activity">
    <reaction evidence="11">
        <text>L-seryl-[protein] + ATP = O-phospho-L-seryl-[protein] + ADP + H(+)</text>
        <dbReference type="Rhea" id="RHEA:17989"/>
        <dbReference type="Rhea" id="RHEA-COMP:9863"/>
        <dbReference type="Rhea" id="RHEA-COMP:11604"/>
        <dbReference type="ChEBI" id="CHEBI:15378"/>
        <dbReference type="ChEBI" id="CHEBI:29999"/>
        <dbReference type="ChEBI" id="CHEBI:30616"/>
        <dbReference type="ChEBI" id="CHEBI:83421"/>
        <dbReference type="ChEBI" id="CHEBI:456216"/>
        <dbReference type="EC" id="2.7.11.12"/>
    </reaction>
</comment>
<dbReference type="GO" id="GO:0005737">
    <property type="term" value="C:cytoplasm"/>
    <property type="evidence" value="ECO:0007669"/>
    <property type="project" value="UniProtKB-ARBA"/>
</dbReference>
<dbReference type="Pfam" id="PF00069">
    <property type="entry name" value="Pkinase"/>
    <property type="match status" value="1"/>
</dbReference>
<dbReference type="AlphaFoldDB" id="A0A9N9TT07"/>
<proteinExistence type="inferred from homology"/>
<dbReference type="PROSITE" id="PS00889">
    <property type="entry name" value="CNMP_BINDING_2"/>
    <property type="match status" value="2"/>
</dbReference>
<dbReference type="EC" id="2.7.11.12" evidence="2"/>
<dbReference type="FunFam" id="1.10.510.10:FF:000210">
    <property type="entry name" value="Non-specific serine/threonine protein kinase"/>
    <property type="match status" value="1"/>
</dbReference>
<evidence type="ECO:0000259" key="17">
    <source>
        <dbReference type="PROSITE" id="PS51285"/>
    </source>
</evidence>
<feature type="region of interest" description="Disordered" evidence="14">
    <location>
        <begin position="916"/>
        <end position="945"/>
    </location>
</feature>
<keyword evidence="7" id="KW-0418">Kinase</keyword>
<dbReference type="PANTHER" id="PTHR24353">
    <property type="entry name" value="CYCLIC NUCLEOTIDE-DEPENDENT PROTEIN KINASE"/>
    <property type="match status" value="1"/>
</dbReference>
<dbReference type="GO" id="GO:0005524">
    <property type="term" value="F:ATP binding"/>
    <property type="evidence" value="ECO:0007669"/>
    <property type="project" value="UniProtKB-UniRule"/>
</dbReference>
<dbReference type="Pfam" id="PF00027">
    <property type="entry name" value="cNMP_binding"/>
    <property type="match status" value="2"/>
</dbReference>
<sequence>MLMHTQKDPPSKDLVNNATKNGKQRTFFKKSHTCGSFYAKCGCSENLDSKSDYSTLLHSKSAEHPKSTKFSLDETNSPVFYLDKRYSNPDLTRYSPKSVEICLTPKLSKGSNVVKTNVYLGHPEINFPIPVELPVDQCNKCNLKLSRSPPPNFHPEIKAKPEYHRYKTSLSHEDQPTQKLEEAQKFLQDFGILQPAQMGNGSASIRKSSVDEEVLQKIQRTSRILESKRQSLVDHEDYEYLRAVVAKLKHEIVDLESKYESTQVELIDVRRHLNNKEAQVLKLQREVHKLRSVLQQTNVSRDGELLANIQKQHAMANRVPQTITLNPGNHSKKQGVSAESSEAAGEAVNISITKHDKDFRSKQLIKGAIMDNTFLKHLDTSQVREMVDAMYAKEYSAGSLVVIEGEAGVHLFVSGEGDFEIIKDSKVLGLMGPGKAFGELAILYNCTRTASIRAVTDVKVWILDRKVFQQIMMRTGLQRLEDNLKFLKSVPLLQNLNNDVLAKIADSLEVEFYPAGAYIIRQGASGDTFFIISSGSVKVTQRLPGQLEENEIRVLQRGDYFGEQALLKEDFRTASIIALHPGVECLTLDRDSFKQLIGDISEIREKDYGDGERLSKTSATTIQQEYEFITLNDLEVIATLGIGGFGRVELVQYISNPSLTFALKCLKKQHIVDTQQQEHVLSERNIMLSCRSPFICRLYRSFRDTKYVYMLLEACLGGEVWTILRDRSCFDDHTTRFITACVIEAFEYLHAREIVYRDLKPENLLLDARGYVKLVDFGFAKQLCHSSKTWTFCGTPEYVAPEVILNKGHDRAVDFWALGILMHELLTGNPPFRSTDPMNTYNLILKGIDMIDFAKYNVGRTAQGLIKKLCKDVPSERLGCQRGGIQDIKKHKWFQGFDWDGLINQTLPAPIQQTIRSPSDTSNFDEFPNDDDIPPDENSNWDINF</sequence>
<dbReference type="PROSITE" id="PS00108">
    <property type="entry name" value="PROTEIN_KINASE_ST"/>
    <property type="match status" value="1"/>
</dbReference>
<evidence type="ECO:0000256" key="7">
    <source>
        <dbReference type="ARBA" id="ARBA00022777"/>
    </source>
</evidence>
<evidence type="ECO:0000256" key="12">
    <source>
        <dbReference type="PROSITE-ProRule" id="PRU10141"/>
    </source>
</evidence>
<feature type="domain" description="Cyclic nucleotide-binding" evidence="16">
    <location>
        <begin position="374"/>
        <end position="489"/>
    </location>
</feature>
<feature type="coiled-coil region" evidence="13">
    <location>
        <begin position="238"/>
        <end position="293"/>
    </location>
</feature>
<evidence type="ECO:0000256" key="14">
    <source>
        <dbReference type="SAM" id="MobiDB-lite"/>
    </source>
</evidence>
<dbReference type="InterPro" id="IPR014710">
    <property type="entry name" value="RmlC-like_jellyroll"/>
</dbReference>
<dbReference type="InterPro" id="IPR000719">
    <property type="entry name" value="Prot_kinase_dom"/>
</dbReference>
<protein>
    <recommendedName>
        <fullName evidence="2">cGMP-dependent protein kinase</fullName>
        <ecNumber evidence="2">2.7.11.12</ecNumber>
    </recommendedName>
</protein>
<evidence type="ECO:0000256" key="10">
    <source>
        <dbReference type="ARBA" id="ARBA00047298"/>
    </source>
</evidence>
<name>A0A9N9TT07_PHYSR</name>
<comment type="catalytic activity">
    <reaction evidence="10">
        <text>L-threonyl-[protein] + ATP = O-phospho-L-threonyl-[protein] + ADP + H(+)</text>
        <dbReference type="Rhea" id="RHEA:46608"/>
        <dbReference type="Rhea" id="RHEA-COMP:11060"/>
        <dbReference type="Rhea" id="RHEA-COMP:11605"/>
        <dbReference type="ChEBI" id="CHEBI:15378"/>
        <dbReference type="ChEBI" id="CHEBI:30013"/>
        <dbReference type="ChEBI" id="CHEBI:30616"/>
        <dbReference type="ChEBI" id="CHEBI:61977"/>
        <dbReference type="ChEBI" id="CHEBI:456216"/>
        <dbReference type="EC" id="2.7.11.12"/>
    </reaction>
</comment>
<evidence type="ECO:0000259" key="16">
    <source>
        <dbReference type="PROSITE" id="PS50042"/>
    </source>
</evidence>
<dbReference type="InterPro" id="IPR008271">
    <property type="entry name" value="Ser/Thr_kinase_AS"/>
</dbReference>
<dbReference type="Gene3D" id="2.60.120.10">
    <property type="entry name" value="Jelly Rolls"/>
    <property type="match status" value="2"/>
</dbReference>
<evidence type="ECO:0000256" key="5">
    <source>
        <dbReference type="ARBA" id="ARBA00022679"/>
    </source>
</evidence>
<evidence type="ECO:0000256" key="8">
    <source>
        <dbReference type="ARBA" id="ARBA00022840"/>
    </source>
</evidence>
<evidence type="ECO:0000256" key="3">
    <source>
        <dbReference type="ARBA" id="ARBA00022527"/>
    </source>
</evidence>
<keyword evidence="8 12" id="KW-0067">ATP-binding</keyword>
<dbReference type="SUPFAM" id="SSF56112">
    <property type="entry name" value="Protein kinase-like (PK-like)"/>
    <property type="match status" value="1"/>
</dbReference>
<keyword evidence="6 12" id="KW-0547">Nucleotide-binding</keyword>
<keyword evidence="13" id="KW-0175">Coiled coil</keyword>
<dbReference type="FunFam" id="2.60.120.10:FF:000072">
    <property type="entry name" value="cGMP-dependent protein kinase"/>
    <property type="match status" value="1"/>
</dbReference>
<dbReference type="SUPFAM" id="SSF51206">
    <property type="entry name" value="cAMP-binding domain-like"/>
    <property type="match status" value="2"/>
</dbReference>
<keyword evidence="3" id="KW-0723">Serine/threonine-protein kinase</keyword>
<feature type="domain" description="Cyclic nucleotide-binding" evidence="16">
    <location>
        <begin position="492"/>
        <end position="614"/>
    </location>
</feature>
<dbReference type="PROSITE" id="PS00888">
    <property type="entry name" value="CNMP_BINDING_1"/>
    <property type="match status" value="1"/>
</dbReference>
<dbReference type="GO" id="GO:0030553">
    <property type="term" value="F:cGMP binding"/>
    <property type="evidence" value="ECO:0007669"/>
    <property type="project" value="UniProtKB-KW"/>
</dbReference>
<feature type="domain" description="Protein kinase" evidence="15">
    <location>
        <begin position="634"/>
        <end position="894"/>
    </location>
</feature>
<feature type="region of interest" description="Disordered" evidence="14">
    <location>
        <begin position="322"/>
        <end position="342"/>
    </location>
</feature>
<dbReference type="InterPro" id="IPR002374">
    <property type="entry name" value="cGMP_dep_kinase"/>
</dbReference>
<evidence type="ECO:0000256" key="2">
    <source>
        <dbReference type="ARBA" id="ARBA00012428"/>
    </source>
</evidence>
<gene>
    <name evidence="18" type="ORF">PHYEVI_LOCUS6171</name>
</gene>
<dbReference type="PROSITE" id="PS00107">
    <property type="entry name" value="PROTEIN_KINASE_ATP"/>
    <property type="match status" value="1"/>
</dbReference>
<dbReference type="Proteomes" id="UP001153712">
    <property type="component" value="Chromosome 3"/>
</dbReference>
<dbReference type="InterPro" id="IPR035014">
    <property type="entry name" value="STKc_cGK"/>
</dbReference>
<dbReference type="SMART" id="SM00133">
    <property type="entry name" value="S_TK_X"/>
    <property type="match status" value="1"/>
</dbReference>
<evidence type="ECO:0000259" key="15">
    <source>
        <dbReference type="PROSITE" id="PS50011"/>
    </source>
</evidence>
<dbReference type="Gene3D" id="1.10.510.10">
    <property type="entry name" value="Transferase(Phosphotransferase) domain 1"/>
    <property type="match status" value="1"/>
</dbReference>
<evidence type="ECO:0000256" key="6">
    <source>
        <dbReference type="ARBA" id="ARBA00022741"/>
    </source>
</evidence>
<dbReference type="CDD" id="cd00038">
    <property type="entry name" value="CAP_ED"/>
    <property type="match status" value="2"/>
</dbReference>
<evidence type="ECO:0000256" key="13">
    <source>
        <dbReference type="SAM" id="Coils"/>
    </source>
</evidence>
<keyword evidence="5" id="KW-0808">Transferase</keyword>
<dbReference type="SMART" id="SM00100">
    <property type="entry name" value="cNMP"/>
    <property type="match status" value="2"/>
</dbReference>
<keyword evidence="9" id="KW-0142">cGMP-binding</keyword>
<dbReference type="GO" id="GO:0004692">
    <property type="term" value="F:cGMP-dependent protein kinase activity"/>
    <property type="evidence" value="ECO:0007669"/>
    <property type="project" value="UniProtKB-EC"/>
</dbReference>
<dbReference type="InterPro" id="IPR018490">
    <property type="entry name" value="cNMP-bd_dom_sf"/>
</dbReference>
<feature type="binding site" evidence="12">
    <location>
        <position position="664"/>
    </location>
    <ligand>
        <name>ATP</name>
        <dbReference type="ChEBI" id="CHEBI:30616"/>
    </ligand>
</feature>
<evidence type="ECO:0000256" key="11">
    <source>
        <dbReference type="ARBA" id="ARBA00047462"/>
    </source>
</evidence>
<dbReference type="SMART" id="SM00220">
    <property type="entry name" value="S_TKc"/>
    <property type="match status" value="1"/>
</dbReference>
<feature type="domain" description="AGC-kinase C-terminal" evidence="17">
    <location>
        <begin position="895"/>
        <end position="945"/>
    </location>
</feature>
<keyword evidence="4" id="KW-0140">cGMP</keyword>
<comment type="similarity">
    <text evidence="1">Belongs to the protein kinase superfamily. AGC Ser/Thr protein kinase family. cGMP subfamily.</text>
</comment>
<evidence type="ECO:0000256" key="4">
    <source>
        <dbReference type="ARBA" id="ARBA00022535"/>
    </source>
</evidence>
<dbReference type="EMBL" id="OU900096">
    <property type="protein sequence ID" value="CAG9859808.1"/>
    <property type="molecule type" value="Genomic_DNA"/>
</dbReference>
<dbReference type="InterPro" id="IPR000961">
    <property type="entry name" value="AGC-kinase_C"/>
</dbReference>
<evidence type="ECO:0000256" key="9">
    <source>
        <dbReference type="ARBA" id="ARBA00022992"/>
    </source>
</evidence>
<dbReference type="PANTHER" id="PTHR24353:SF147">
    <property type="entry name" value="CGMP-DEPENDENT SERINE_THREONIN PROTEIN KINASE-RELATED"/>
    <property type="match status" value="1"/>
</dbReference>
<dbReference type="PROSITE" id="PS50042">
    <property type="entry name" value="CNMP_BINDING_3"/>
    <property type="match status" value="2"/>
</dbReference>
<dbReference type="CDD" id="cd05572">
    <property type="entry name" value="STKc_cGK"/>
    <property type="match status" value="1"/>
</dbReference>
<keyword evidence="19" id="KW-1185">Reference proteome</keyword>
<dbReference type="OrthoDB" id="63267at2759"/>
<dbReference type="InterPro" id="IPR011009">
    <property type="entry name" value="Kinase-like_dom_sf"/>
</dbReference>
<dbReference type="InterPro" id="IPR017441">
    <property type="entry name" value="Protein_kinase_ATP_BS"/>
</dbReference>